<dbReference type="InterPro" id="IPR017853">
    <property type="entry name" value="GH"/>
</dbReference>
<organism evidence="3 4">
    <name type="scientific">Candidatus Gallibacteroides avistercoris</name>
    <dbReference type="NCBI Taxonomy" id="2840833"/>
    <lineage>
        <taxon>Bacteria</taxon>
        <taxon>Pseudomonadati</taxon>
        <taxon>Bacteroidota</taxon>
        <taxon>Bacteroidia</taxon>
        <taxon>Bacteroidales</taxon>
        <taxon>Bacteroidaceae</taxon>
        <taxon>Bacteroidaceae incertae sedis</taxon>
        <taxon>Candidatus Gallibacteroides</taxon>
    </lineage>
</organism>
<protein>
    <submittedName>
        <fullName evidence="3">Glycosyl hydrolase</fullName>
    </submittedName>
</protein>
<evidence type="ECO:0000256" key="1">
    <source>
        <dbReference type="ARBA" id="ARBA00022729"/>
    </source>
</evidence>
<dbReference type="EMBL" id="DVNA01000139">
    <property type="protein sequence ID" value="HIU55384.1"/>
    <property type="molecule type" value="Genomic_DNA"/>
</dbReference>
<dbReference type="SUPFAM" id="SSF51445">
    <property type="entry name" value="(Trans)glycosidases"/>
    <property type="match status" value="1"/>
</dbReference>
<dbReference type="PANTHER" id="PTHR43817">
    <property type="entry name" value="GLYCOSYL HYDROLASE"/>
    <property type="match status" value="1"/>
</dbReference>
<reference evidence="3" key="2">
    <citation type="journal article" date="2021" name="PeerJ">
        <title>Extensive microbial diversity within the chicken gut microbiome revealed by metagenomics and culture.</title>
        <authorList>
            <person name="Gilroy R."/>
            <person name="Ravi A."/>
            <person name="Getino M."/>
            <person name="Pursley I."/>
            <person name="Horton D.L."/>
            <person name="Alikhan N.F."/>
            <person name="Baker D."/>
            <person name="Gharbi K."/>
            <person name="Hall N."/>
            <person name="Watson M."/>
            <person name="Adriaenssens E.M."/>
            <person name="Foster-Nyarko E."/>
            <person name="Jarju S."/>
            <person name="Secka A."/>
            <person name="Antonio M."/>
            <person name="Oren A."/>
            <person name="Chaudhuri R.R."/>
            <person name="La Ragione R."/>
            <person name="Hildebrand F."/>
            <person name="Pallen M.J."/>
        </authorList>
    </citation>
    <scope>NUCLEOTIDE SEQUENCE</scope>
    <source>
        <strain evidence="3">CHK158-818</strain>
    </source>
</reference>
<reference evidence="3" key="1">
    <citation type="submission" date="2020-10" db="EMBL/GenBank/DDBJ databases">
        <authorList>
            <person name="Gilroy R."/>
        </authorList>
    </citation>
    <scope>NUCLEOTIDE SEQUENCE</scope>
    <source>
        <strain evidence="3">CHK158-818</strain>
    </source>
</reference>
<dbReference type="AlphaFoldDB" id="A0A9D1SCH9"/>
<accession>A0A9D1SCH9</accession>
<name>A0A9D1SCH9_9BACT</name>
<dbReference type="PANTHER" id="PTHR43817:SF1">
    <property type="entry name" value="HYDROLASE, FAMILY 43, PUTATIVE (AFU_ORTHOLOGUE AFUA_3G01660)-RELATED"/>
    <property type="match status" value="1"/>
</dbReference>
<evidence type="ECO:0000256" key="2">
    <source>
        <dbReference type="ARBA" id="ARBA00022801"/>
    </source>
</evidence>
<gene>
    <name evidence="3" type="ORF">IAB03_06225</name>
</gene>
<proteinExistence type="predicted"/>
<dbReference type="Pfam" id="PF17132">
    <property type="entry name" value="Glyco_hydro_106"/>
    <property type="match status" value="1"/>
</dbReference>
<dbReference type="Proteomes" id="UP000824112">
    <property type="component" value="Unassembled WGS sequence"/>
</dbReference>
<evidence type="ECO:0000313" key="4">
    <source>
        <dbReference type="Proteomes" id="UP000824112"/>
    </source>
</evidence>
<feature type="non-terminal residue" evidence="3">
    <location>
        <position position="740"/>
    </location>
</feature>
<keyword evidence="1" id="KW-0732">Signal</keyword>
<comment type="caution">
    <text evidence="3">The sequence shown here is derived from an EMBL/GenBank/DDBJ whole genome shotgun (WGS) entry which is preliminary data.</text>
</comment>
<keyword evidence="2 3" id="KW-0378">Hydrolase</keyword>
<dbReference type="GO" id="GO:0016787">
    <property type="term" value="F:hydrolase activity"/>
    <property type="evidence" value="ECO:0007669"/>
    <property type="project" value="UniProtKB-KW"/>
</dbReference>
<evidence type="ECO:0000313" key="3">
    <source>
        <dbReference type="EMBL" id="HIU55384.1"/>
    </source>
</evidence>
<sequence length="740" mass="83146">MKYIYAAIMALFLILITEGCKNETEKELCLLRKEFIVPPDGARPGVYWYFMDGNLSKEGMTKDLESMKQEGIGFVVFLEVNVGVPRGKVDFLSDEWKECFKHAVKECERLGITMILGIGPGWTGSGGPWVKADQSMRHLVSSSTQVSGAGIKTIQLEKPAPKPPYFGEGTFTPELKEKWLDYYEDVAVLAFPSTNGQAAIKDIDEKALYYRAPYSSVPGVKQYIPREIQNEPAKPGEGIAENQIIDLTSLLKDGSITWDVPNGEWTIMRFGIRNNGAVTRPAPFPGIGFECDKSDTTALLAHLDVFTEELFSVIGERNPESTGGLKILHMDSWEMGAQNWAPRLREEFKKRRGYDPQPYFTVYAGYIVGNKDISERFLWDLRQTMQDLMLENHALAVKNYAARHGMQLSIEPYDMNPMQDLELGAIADIPMCEFWSPGGYNTSFSAIEGSSLANIKGQRVLPSEAFTASGDGWRQHPASMKNQTDWAFAAGINRLTYHTFQHQSLPDSIRPGMTMGGYGIHWDRNQTWWPYADAYHTYVSRCQMMLQYGVTVADVLYLAPEEAPFVFKAPASALGNDSYLPDKKGYNFDVCPPTLFQSAFMEDGYITFHSGMKYRLLVLPDFKMMTPKMIHKMEALIKDGAIVVGLPPVSVPGLTDYPNADKQIAESVNRIWGGYDIPEGLVSNKYGNGRIYWGSDIVNNSENLYPSYDITSAVLKKMNVCEDFSADNDCLRYIHKKSRK</sequence>